<dbReference type="Gene3D" id="3.30.300.180">
    <property type="match status" value="1"/>
</dbReference>
<dbReference type="EMBL" id="JAFBEC010000020">
    <property type="protein sequence ID" value="MBM7634965.1"/>
    <property type="molecule type" value="Genomic_DNA"/>
</dbReference>
<accession>A0ABS2PHQ3</accession>
<gene>
    <name evidence="2" type="ORF">JOD17_004108</name>
</gene>
<keyword evidence="3" id="KW-1185">Reference proteome</keyword>
<proteinExistence type="predicted"/>
<evidence type="ECO:0000313" key="2">
    <source>
        <dbReference type="EMBL" id="MBM7634965.1"/>
    </source>
</evidence>
<sequence>METVEVWEQTLRAVKTHVSKPSYETWLKATNVHAIENNTMFIEAPNEFAKDWLADRYEALLSSIVQEITGHPYELTFVVQDPSMKEPIRTSQTSTALDLQLYQQGAEDLLKKQIQLKLNKHLSVEYIADSLEVSLDDVIQLIEQHQLVAEH</sequence>
<dbReference type="InterPro" id="IPR038454">
    <property type="entry name" value="DnaA_N_sf"/>
</dbReference>
<dbReference type="InterPro" id="IPR024633">
    <property type="entry name" value="DnaA_N_dom"/>
</dbReference>
<name>A0ABS2PHQ3_9BACL</name>
<organism evidence="2 3">
    <name type="scientific">Geomicrobium sediminis</name>
    <dbReference type="NCBI Taxonomy" id="1347788"/>
    <lineage>
        <taxon>Bacteria</taxon>
        <taxon>Bacillati</taxon>
        <taxon>Bacillota</taxon>
        <taxon>Bacilli</taxon>
        <taxon>Bacillales</taxon>
        <taxon>Geomicrobium</taxon>
    </lineage>
</organism>
<feature type="domain" description="DnaA N-terminal" evidence="1">
    <location>
        <begin position="5"/>
        <end position="66"/>
    </location>
</feature>
<comment type="caution">
    <text evidence="2">The sequence shown here is derived from an EMBL/GenBank/DDBJ whole genome shotgun (WGS) entry which is preliminary data.</text>
</comment>
<evidence type="ECO:0000313" key="3">
    <source>
        <dbReference type="Proteomes" id="UP000741863"/>
    </source>
</evidence>
<protein>
    <submittedName>
        <fullName evidence="2">Chromosomal replication initiation ATPase DnaA</fullName>
    </submittedName>
</protein>
<dbReference type="Proteomes" id="UP000741863">
    <property type="component" value="Unassembled WGS sequence"/>
</dbReference>
<reference evidence="2 3" key="1">
    <citation type="submission" date="2021-01" db="EMBL/GenBank/DDBJ databases">
        <title>Genomic Encyclopedia of Type Strains, Phase IV (KMG-IV): sequencing the most valuable type-strain genomes for metagenomic binning, comparative biology and taxonomic classification.</title>
        <authorList>
            <person name="Goeker M."/>
        </authorList>
    </citation>
    <scope>NUCLEOTIDE SEQUENCE [LARGE SCALE GENOMIC DNA]</scope>
    <source>
        <strain evidence="2 3">DSM 25540</strain>
    </source>
</reference>
<dbReference type="Pfam" id="PF11638">
    <property type="entry name" value="DnaA_N"/>
    <property type="match status" value="1"/>
</dbReference>
<dbReference type="RefSeq" id="WP_204699711.1">
    <property type="nucleotide sequence ID" value="NZ_JAFBEC010000020.1"/>
</dbReference>
<evidence type="ECO:0000259" key="1">
    <source>
        <dbReference type="Pfam" id="PF11638"/>
    </source>
</evidence>